<gene>
    <name evidence="3" type="ORF">CBP31_09675</name>
</gene>
<dbReference type="Proteomes" id="UP000243937">
    <property type="component" value="Chromosome"/>
</dbReference>
<name>A0A1Y0D5N4_9GAMM</name>
<dbReference type="GO" id="GO:0051301">
    <property type="term" value="P:cell division"/>
    <property type="evidence" value="ECO:0007669"/>
    <property type="project" value="UniProtKB-KW"/>
</dbReference>
<sequence>MSLNESSTTQQSINEQVEQLLRQALSLDEVYIKSEGSHFNVIAVSADFADMSRLKRQQSINGPLRELIAENTIHALTVKTFTPEQWARERKFIMPS</sequence>
<dbReference type="KEGG" id="opf:CBP31_09675"/>
<keyword evidence="3" id="KW-0131">Cell cycle</keyword>
<dbReference type="PANTHER" id="PTHR46229:SF4">
    <property type="entry name" value="ACID STRESS PROTEIN IBAG"/>
    <property type="match status" value="1"/>
</dbReference>
<evidence type="ECO:0000313" key="4">
    <source>
        <dbReference type="Proteomes" id="UP000243937"/>
    </source>
</evidence>
<dbReference type="PIRSF" id="PIRSF003113">
    <property type="entry name" value="BolA"/>
    <property type="match status" value="1"/>
</dbReference>
<dbReference type="PANTHER" id="PTHR46229">
    <property type="entry name" value="BOLA TRANSCRIPTION REGULATOR"/>
    <property type="match status" value="1"/>
</dbReference>
<keyword evidence="3" id="KW-0132">Cell division</keyword>
<keyword evidence="4" id="KW-1185">Reference proteome</keyword>
<dbReference type="OrthoDB" id="9812890at2"/>
<dbReference type="SUPFAM" id="SSF82657">
    <property type="entry name" value="BolA-like"/>
    <property type="match status" value="1"/>
</dbReference>
<dbReference type="EMBL" id="CP021377">
    <property type="protein sequence ID" value="ART82863.1"/>
    <property type="molecule type" value="Genomic_DNA"/>
</dbReference>
<protein>
    <submittedName>
        <fullName evidence="3">Cell division protein BolA</fullName>
    </submittedName>
</protein>
<evidence type="ECO:0000256" key="1">
    <source>
        <dbReference type="ARBA" id="ARBA00005578"/>
    </source>
</evidence>
<dbReference type="InterPro" id="IPR002634">
    <property type="entry name" value="BolA"/>
</dbReference>
<accession>A0A1Y0D5N4</accession>
<evidence type="ECO:0000313" key="3">
    <source>
        <dbReference type="EMBL" id="ART82863.1"/>
    </source>
</evidence>
<organism evidence="3 4">
    <name type="scientific">Oceanisphaera profunda</name>
    <dbReference type="NCBI Taxonomy" id="1416627"/>
    <lineage>
        <taxon>Bacteria</taxon>
        <taxon>Pseudomonadati</taxon>
        <taxon>Pseudomonadota</taxon>
        <taxon>Gammaproteobacteria</taxon>
        <taxon>Aeromonadales</taxon>
        <taxon>Aeromonadaceae</taxon>
        <taxon>Oceanisphaera</taxon>
    </lineage>
</organism>
<dbReference type="AlphaFoldDB" id="A0A1Y0D5N4"/>
<dbReference type="Pfam" id="PF01722">
    <property type="entry name" value="BolA"/>
    <property type="match status" value="1"/>
</dbReference>
<dbReference type="Gene3D" id="3.30.300.90">
    <property type="entry name" value="BolA-like"/>
    <property type="match status" value="1"/>
</dbReference>
<reference evidence="3 4" key="1">
    <citation type="journal article" date="2014" name="Int. J. Syst. Evol. Microbiol.">
        <title>Oceanisphaera profunda sp. nov., a marine bacterium isolated from deep-sea sediment, and emended description of the genus Oceanisphaera.</title>
        <authorList>
            <person name="Xu Z."/>
            <person name="Zhang X.Y."/>
            <person name="Su H.N."/>
            <person name="Yu Z.C."/>
            <person name="Liu C."/>
            <person name="Li H."/>
            <person name="Chen X.L."/>
            <person name="Song X.Y."/>
            <person name="Xie B.B."/>
            <person name="Qin Q.L."/>
            <person name="Zhou B.C."/>
            <person name="Shi M."/>
            <person name="Huang Y."/>
            <person name="Zhang Y.Z."/>
        </authorList>
    </citation>
    <scope>NUCLEOTIDE SEQUENCE [LARGE SCALE GENOMIC DNA]</scope>
    <source>
        <strain evidence="3 4">SM1222</strain>
    </source>
</reference>
<comment type="similarity">
    <text evidence="1 2">Belongs to the BolA/IbaG family.</text>
</comment>
<dbReference type="RefSeq" id="WP_087036780.1">
    <property type="nucleotide sequence ID" value="NZ_CP021377.1"/>
</dbReference>
<evidence type="ECO:0000256" key="2">
    <source>
        <dbReference type="RuleBase" id="RU003860"/>
    </source>
</evidence>
<dbReference type="InterPro" id="IPR036065">
    <property type="entry name" value="BolA-like_sf"/>
</dbReference>
<proteinExistence type="inferred from homology"/>
<dbReference type="InterPro" id="IPR050961">
    <property type="entry name" value="BolA/IbaG_stress_morph_reg"/>
</dbReference>